<dbReference type="InterPro" id="IPR032675">
    <property type="entry name" value="LRR_dom_sf"/>
</dbReference>
<dbReference type="OrthoDB" id="2972394at2759"/>
<proteinExistence type="predicted"/>
<dbReference type="SUPFAM" id="SSF52047">
    <property type="entry name" value="RNI-like"/>
    <property type="match status" value="1"/>
</dbReference>
<evidence type="ECO:0000313" key="1">
    <source>
        <dbReference type="EMBL" id="KAF7337923.1"/>
    </source>
</evidence>
<dbReference type="EMBL" id="JACAZI010000021">
    <property type="protein sequence ID" value="KAF7337923.1"/>
    <property type="molecule type" value="Genomic_DNA"/>
</dbReference>
<comment type="caution">
    <text evidence="1">The sequence shown here is derived from an EMBL/GenBank/DDBJ whole genome shotgun (WGS) entry which is preliminary data.</text>
</comment>
<dbReference type="Proteomes" id="UP000620124">
    <property type="component" value="Unassembled WGS sequence"/>
</dbReference>
<gene>
    <name evidence="1" type="ORF">MVEN_02015500</name>
</gene>
<accession>A0A8H6XAZ5</accession>
<organism evidence="1 2">
    <name type="scientific">Mycena venus</name>
    <dbReference type="NCBI Taxonomy" id="2733690"/>
    <lineage>
        <taxon>Eukaryota</taxon>
        <taxon>Fungi</taxon>
        <taxon>Dikarya</taxon>
        <taxon>Basidiomycota</taxon>
        <taxon>Agaricomycotina</taxon>
        <taxon>Agaricomycetes</taxon>
        <taxon>Agaricomycetidae</taxon>
        <taxon>Agaricales</taxon>
        <taxon>Marasmiineae</taxon>
        <taxon>Mycenaceae</taxon>
        <taxon>Mycena</taxon>
    </lineage>
</organism>
<sequence length="397" mass="44228">MSFFNFEDVVHQIVDHIFLDKQDEDGVYDYERLPKNSLNLALVSRNFLNPVRRNIYRDLRIEGTERFLLLTGQLRFSPHLAKFVKSAALVSNCLQRNNIDGTDTPGWEPRSLSTTALRWFLDACQQLTRLEIFGGDFLLALASQVPQTVRFTDVTLEGCSRCNSRDTTSCMDDLKAGWLKNIVAFPRLKELDISQLDIGTGLDATRGIQGGSSVCTGLTICNINHPTAPAGIKTLLRSMPALAELVLDGIILSLGELKQCLKIVAGTLTLLTVTDYHSTENHPQPWENDTVAVLPRLKILSLNGVPVTPPFFDTLPGRLEYLRISRGGLTRLPVPVFAEWLRRDPFPLRGVLKKLEVVGKLRANTVNRGPNASDKQVADLAQLCHALGIEWIYTPDV</sequence>
<dbReference type="AlphaFoldDB" id="A0A8H6XAZ5"/>
<evidence type="ECO:0000313" key="2">
    <source>
        <dbReference type="Proteomes" id="UP000620124"/>
    </source>
</evidence>
<keyword evidence="2" id="KW-1185">Reference proteome</keyword>
<protein>
    <submittedName>
        <fullName evidence="1">Uncharacterized protein</fullName>
    </submittedName>
</protein>
<reference evidence="1" key="1">
    <citation type="submission" date="2020-05" db="EMBL/GenBank/DDBJ databases">
        <title>Mycena genomes resolve the evolution of fungal bioluminescence.</title>
        <authorList>
            <person name="Tsai I.J."/>
        </authorList>
    </citation>
    <scope>NUCLEOTIDE SEQUENCE</scope>
    <source>
        <strain evidence="1">CCC161011</strain>
    </source>
</reference>
<name>A0A8H6XAZ5_9AGAR</name>
<dbReference type="Gene3D" id="3.80.10.10">
    <property type="entry name" value="Ribonuclease Inhibitor"/>
    <property type="match status" value="1"/>
</dbReference>